<reference evidence="10" key="1">
    <citation type="submission" date="2018-11" db="EMBL/GenBank/DDBJ databases">
        <title>Shewanella sp. M2.</title>
        <authorList>
            <person name="Hwang Y.J."/>
            <person name="Hwang C.Y."/>
        </authorList>
    </citation>
    <scope>NUCLEOTIDE SEQUENCE [LARGE SCALE GENOMIC DNA]</scope>
    <source>
        <strain evidence="10">LMG 19866</strain>
    </source>
</reference>
<dbReference type="Pfam" id="PF00593">
    <property type="entry name" value="TonB_dep_Rec_b-barrel"/>
    <property type="match status" value="1"/>
</dbReference>
<comment type="similarity">
    <text evidence="4">Belongs to the TonB-dependent receptor family.</text>
</comment>
<dbReference type="GO" id="GO:0009279">
    <property type="term" value="C:cell outer membrane"/>
    <property type="evidence" value="ECO:0007669"/>
    <property type="project" value="UniProtKB-SubCell"/>
</dbReference>
<evidence type="ECO:0000256" key="5">
    <source>
        <dbReference type="SAM" id="MobiDB-lite"/>
    </source>
</evidence>
<keyword evidence="2 4" id="KW-0472">Membrane</keyword>
<dbReference type="InterPro" id="IPR010104">
    <property type="entry name" value="TonB_rcpt_bac"/>
</dbReference>
<dbReference type="AlphaFoldDB" id="A0A3G8LPV2"/>
<dbReference type="InterPro" id="IPR012910">
    <property type="entry name" value="Plug_dom"/>
</dbReference>
<dbReference type="Proteomes" id="UP000278035">
    <property type="component" value="Chromosome"/>
</dbReference>
<keyword evidence="3" id="KW-0998">Cell outer membrane</keyword>
<name>A0A3G8LPV2_9GAMM</name>
<dbReference type="SUPFAM" id="SSF56935">
    <property type="entry name" value="Porins"/>
    <property type="match status" value="1"/>
</dbReference>
<evidence type="ECO:0000313" key="9">
    <source>
        <dbReference type="EMBL" id="AZG71454.1"/>
    </source>
</evidence>
<evidence type="ECO:0000256" key="1">
    <source>
        <dbReference type="ARBA" id="ARBA00004442"/>
    </source>
</evidence>
<dbReference type="EMBL" id="CP034015">
    <property type="protein sequence ID" value="AZG71454.1"/>
    <property type="molecule type" value="Genomic_DNA"/>
</dbReference>
<protein>
    <submittedName>
        <fullName evidence="9">TonB-dependent receptor</fullName>
    </submittedName>
</protein>
<dbReference type="PANTHER" id="PTHR40980">
    <property type="entry name" value="PLUG DOMAIN-CONTAINING PROTEIN"/>
    <property type="match status" value="1"/>
</dbReference>
<dbReference type="InterPro" id="IPR036942">
    <property type="entry name" value="Beta-barrel_TonB_sf"/>
</dbReference>
<dbReference type="OrthoDB" id="8727862at2"/>
<proteinExistence type="inferred from homology"/>
<dbReference type="InterPro" id="IPR037066">
    <property type="entry name" value="Plug_dom_sf"/>
</dbReference>
<dbReference type="Gene3D" id="2.170.130.10">
    <property type="entry name" value="TonB-dependent receptor, plug domain"/>
    <property type="match status" value="1"/>
</dbReference>
<gene>
    <name evidence="9" type="ORF">EGC82_00930</name>
</gene>
<dbReference type="RefSeq" id="WP_124729103.1">
    <property type="nucleotide sequence ID" value="NZ_CBCSKC010000017.1"/>
</dbReference>
<feature type="compositionally biased region" description="Polar residues" evidence="5">
    <location>
        <begin position="657"/>
        <end position="678"/>
    </location>
</feature>
<dbReference type="KEGG" id="slj:EGC82_00930"/>
<evidence type="ECO:0000256" key="2">
    <source>
        <dbReference type="ARBA" id="ARBA00023136"/>
    </source>
</evidence>
<evidence type="ECO:0000259" key="8">
    <source>
        <dbReference type="Pfam" id="PF07715"/>
    </source>
</evidence>
<keyword evidence="10" id="KW-1185">Reference proteome</keyword>
<feature type="signal peptide" evidence="6">
    <location>
        <begin position="1"/>
        <end position="31"/>
    </location>
</feature>
<dbReference type="Gene3D" id="2.40.170.20">
    <property type="entry name" value="TonB-dependent receptor, beta-barrel domain"/>
    <property type="match status" value="1"/>
</dbReference>
<accession>A0A3G8LPV2</accession>
<dbReference type="PANTHER" id="PTHR40980:SF3">
    <property type="entry name" value="TONB-DEPENDENT RECEPTOR-LIKE BETA-BARREL DOMAIN-CONTAINING PROTEIN"/>
    <property type="match status" value="1"/>
</dbReference>
<sequence>MSTKGIATFGKRTTIALAIAGALGSVHGVSAAEADTQANEQKIEVIAVKGIRSSLKNSMADKKSAAVVSDGISAEDLGKFPDLNVAESLQRITGVSIDRSGGEGQAVTVRGFGPQFNTVLVNGRQLATDSAGREFNFDVLAADQITGANVYKTTNASMQEGGIGGTVDVTTARPFDYSGFQLVGSVKGMYESLSEEVSPSISGLISNTFNDETMGVLLAVSHQERQVQINQINTAGWRGGQTISNSRDGVLFTNAYIPRNWDQIVDQQDRTRTNGSLVFQYAPSEDVSITLDGFISKFEVDSQVTDLASWFEPDRVGNATIDPATGTLLTFSQDVGLHQGSGDPATDFVSHTRNSRDVTNSGVGLNVKWDLTEQLKATFDVSNSNAENDRAGRDRFNVVGMTNSYTFDGTGGIPTVLHGGFENGNLPDANLARLHYNEKGNQFTDEDEITEFKADFEYSPDSLVFTKAKFGVYRQEREKSSYQIFGSQCQFCGYGTEAPIDAINFRPYTANNYFPGLINTFYTYDGDAMVDYLAAEGYPITPTLQNNRYTINEDVSSLYMNFTFMYDVGDMPLTVDVGARYSTTDVEVSAVQSYISDVVPTSDATLFQNIYGPATNITQGTTYSNLLPSLNVKLDLQDDMVLRFAVYDSLTRPTMSQLSPATNFNEPRRQNLTASGGNPSLEPFRSSNWDVSYEWYYDDASIFSFAFFSKEVDDFIVTLTGNETYQMTDRTGPDFNCSTTNSDLCSDAIAGTTEELNGQSEDYTVTRPRNGESARITGYEVALTHIFDNGFGVTANATVVDSNVKVDANSTQSFALEGLGNSQNLIMFYEQDNFQARVAFNNREGFLRQLDNGFNGEPIKTETFGQWDISASYDLTENVSVFVEGINITEEELVQTGRFANQIYSVEDNGSRYSLGVRGKF</sequence>
<feature type="region of interest" description="Disordered" evidence="5">
    <location>
        <begin position="657"/>
        <end position="679"/>
    </location>
</feature>
<feature type="chain" id="PRO_5018051408" evidence="6">
    <location>
        <begin position="32"/>
        <end position="921"/>
    </location>
</feature>
<keyword evidence="6" id="KW-0732">Signal</keyword>
<dbReference type="NCBIfam" id="TIGR01782">
    <property type="entry name" value="TonB-Xanth-Caul"/>
    <property type="match status" value="1"/>
</dbReference>
<feature type="domain" description="TonB-dependent receptor-like beta-barrel" evidence="7">
    <location>
        <begin position="419"/>
        <end position="888"/>
    </location>
</feature>
<feature type="domain" description="TonB-dependent receptor plug" evidence="8">
    <location>
        <begin position="63"/>
        <end position="166"/>
    </location>
</feature>
<dbReference type="InterPro" id="IPR000531">
    <property type="entry name" value="Beta-barrel_TonB"/>
</dbReference>
<evidence type="ECO:0000256" key="6">
    <source>
        <dbReference type="SAM" id="SignalP"/>
    </source>
</evidence>
<keyword evidence="9" id="KW-0675">Receptor</keyword>
<keyword evidence="4" id="KW-0798">TonB box</keyword>
<organism evidence="9 10">
    <name type="scientific">Shewanella livingstonensis</name>
    <dbReference type="NCBI Taxonomy" id="150120"/>
    <lineage>
        <taxon>Bacteria</taxon>
        <taxon>Pseudomonadati</taxon>
        <taxon>Pseudomonadota</taxon>
        <taxon>Gammaproteobacteria</taxon>
        <taxon>Alteromonadales</taxon>
        <taxon>Shewanellaceae</taxon>
        <taxon>Shewanella</taxon>
    </lineage>
</organism>
<dbReference type="Pfam" id="PF07715">
    <property type="entry name" value="Plug"/>
    <property type="match status" value="1"/>
</dbReference>
<comment type="subcellular location">
    <subcellularLocation>
        <location evidence="1 4">Cell outer membrane</location>
    </subcellularLocation>
</comment>
<evidence type="ECO:0000256" key="3">
    <source>
        <dbReference type="ARBA" id="ARBA00023237"/>
    </source>
</evidence>
<evidence type="ECO:0000313" key="10">
    <source>
        <dbReference type="Proteomes" id="UP000278035"/>
    </source>
</evidence>
<evidence type="ECO:0000256" key="4">
    <source>
        <dbReference type="RuleBase" id="RU003357"/>
    </source>
</evidence>
<evidence type="ECO:0000259" key="7">
    <source>
        <dbReference type="Pfam" id="PF00593"/>
    </source>
</evidence>